<keyword evidence="1" id="KW-1133">Transmembrane helix</keyword>
<keyword evidence="1" id="KW-0812">Transmembrane</keyword>
<keyword evidence="4" id="KW-1185">Reference proteome</keyword>
<dbReference type="EMBL" id="CP015519">
    <property type="protein sequence ID" value="APG28677.1"/>
    <property type="molecule type" value="Genomic_DNA"/>
</dbReference>
<gene>
    <name evidence="3" type="ORF">A7E78_13045</name>
</gene>
<evidence type="ECO:0000259" key="2">
    <source>
        <dbReference type="Pfam" id="PF09835"/>
    </source>
</evidence>
<dbReference type="Pfam" id="PF09835">
    <property type="entry name" value="DUF2062"/>
    <property type="match status" value="1"/>
</dbReference>
<dbReference type="PANTHER" id="PTHR35102:SF1">
    <property type="entry name" value="E3 UBIQUITIN-PROTEIN LIGASE"/>
    <property type="match status" value="1"/>
</dbReference>
<reference evidence="3 4" key="1">
    <citation type="journal article" date="2017" name="Genome Announc.">
        <title>Complete Genome Sequences of Two Acetylene-Fermenting Pelobacter acetylenicus Strains.</title>
        <authorList>
            <person name="Sutton J.M."/>
            <person name="Baesman S.M."/>
            <person name="Fierst J.L."/>
            <person name="Poret-Peterson A.T."/>
            <person name="Oremland R.S."/>
            <person name="Dunlap D.S."/>
            <person name="Akob D.M."/>
        </authorList>
    </citation>
    <scope>NUCLEOTIDE SEQUENCE [LARGE SCALE GENOMIC DNA]</scope>
    <source>
        <strain evidence="3 4">SFB93</strain>
    </source>
</reference>
<dbReference type="KEGG" id="pef:A7E78_13045"/>
<dbReference type="AlphaFoldDB" id="A0A1L3GRX3"/>
<sequence length="168" mass="18490">MSIKTAFKPLTDLLRKPVSVLKQLLGQGCSPGCLALGVAVGATIGLAPLVWGTSLLCAALAWRLKLNQLAVQVGNYACYPLQIALFVPFLLAGQKLFLLSAQASSLEAWRVALVTDPLLFLRNFWLANLYALVIWLLLAPLFFYGFFLPLRALLLRWKSTFISLQNTP</sequence>
<name>A0A1L3GRX3_9BACT</name>
<organism evidence="3 4">
    <name type="scientific">Syntrophotalea acetylenivorans</name>
    <dbReference type="NCBI Taxonomy" id="1842532"/>
    <lineage>
        <taxon>Bacteria</taxon>
        <taxon>Pseudomonadati</taxon>
        <taxon>Thermodesulfobacteriota</taxon>
        <taxon>Desulfuromonadia</taxon>
        <taxon>Desulfuromonadales</taxon>
        <taxon>Syntrophotaleaceae</taxon>
        <taxon>Syntrophotalea</taxon>
    </lineage>
</organism>
<dbReference type="Proteomes" id="UP000182517">
    <property type="component" value="Chromosome"/>
</dbReference>
<dbReference type="InterPro" id="IPR018639">
    <property type="entry name" value="DUF2062"/>
</dbReference>
<feature type="transmembrane region" description="Helical" evidence="1">
    <location>
        <begin position="34"/>
        <end position="62"/>
    </location>
</feature>
<evidence type="ECO:0000256" key="1">
    <source>
        <dbReference type="SAM" id="Phobius"/>
    </source>
</evidence>
<protein>
    <recommendedName>
        <fullName evidence="2">DUF2062 domain-containing protein</fullName>
    </recommendedName>
</protein>
<feature type="transmembrane region" description="Helical" evidence="1">
    <location>
        <begin position="124"/>
        <end position="148"/>
    </location>
</feature>
<evidence type="ECO:0000313" key="3">
    <source>
        <dbReference type="EMBL" id="APG28677.1"/>
    </source>
</evidence>
<dbReference type="STRING" id="1842532.A7E78_13045"/>
<feature type="domain" description="DUF2062" evidence="2">
    <location>
        <begin position="20"/>
        <end position="147"/>
    </location>
</feature>
<evidence type="ECO:0000313" key="4">
    <source>
        <dbReference type="Proteomes" id="UP000182517"/>
    </source>
</evidence>
<dbReference type="PANTHER" id="PTHR35102">
    <property type="entry name" value="E3 UBIQUITIN-PROTEIN LIGASE"/>
    <property type="match status" value="1"/>
</dbReference>
<proteinExistence type="predicted"/>
<accession>A0A1L3GRX3</accession>
<dbReference type="OrthoDB" id="123362at2"/>
<keyword evidence="1" id="KW-0472">Membrane</keyword>
<dbReference type="RefSeq" id="WP_072284703.1">
    <property type="nucleotide sequence ID" value="NZ_CP015519.1"/>
</dbReference>